<feature type="transmembrane region" description="Helical" evidence="7">
    <location>
        <begin position="707"/>
        <end position="726"/>
    </location>
</feature>
<evidence type="ECO:0000256" key="2">
    <source>
        <dbReference type="ARBA" id="ARBA00022448"/>
    </source>
</evidence>
<name>A0A4Y7PQF4_9AGAM</name>
<dbReference type="InterPro" id="IPR036259">
    <property type="entry name" value="MFS_trans_sf"/>
</dbReference>
<dbReference type="SUPFAM" id="SSF103473">
    <property type="entry name" value="MFS general substrate transporter"/>
    <property type="match status" value="1"/>
</dbReference>
<reference evidence="9 10" key="1">
    <citation type="submission" date="2018-06" db="EMBL/GenBank/DDBJ databases">
        <title>A transcriptomic atlas of mushroom development highlights an independent origin of complex multicellularity.</title>
        <authorList>
            <consortium name="DOE Joint Genome Institute"/>
            <person name="Krizsan K."/>
            <person name="Almasi E."/>
            <person name="Merenyi Z."/>
            <person name="Sahu N."/>
            <person name="Viragh M."/>
            <person name="Koszo T."/>
            <person name="Mondo S."/>
            <person name="Kiss B."/>
            <person name="Balint B."/>
            <person name="Kues U."/>
            <person name="Barry K."/>
            <person name="Hegedus J.C."/>
            <person name="Henrissat B."/>
            <person name="Johnson J."/>
            <person name="Lipzen A."/>
            <person name="Ohm R."/>
            <person name="Nagy I."/>
            <person name="Pangilinan J."/>
            <person name="Yan J."/>
            <person name="Xiong Y."/>
            <person name="Grigoriev I.V."/>
            <person name="Hibbett D.S."/>
            <person name="Nagy L.G."/>
        </authorList>
    </citation>
    <scope>NUCLEOTIDE SEQUENCE [LARGE SCALE GENOMIC DNA]</scope>
    <source>
        <strain evidence="9 10">SZMC22713</strain>
    </source>
</reference>
<dbReference type="PANTHER" id="PTHR23511">
    <property type="entry name" value="SYNAPTIC VESICLE GLYCOPROTEIN 2"/>
    <property type="match status" value="1"/>
</dbReference>
<keyword evidence="3 7" id="KW-0812">Transmembrane</keyword>
<evidence type="ECO:0000256" key="1">
    <source>
        <dbReference type="ARBA" id="ARBA00004141"/>
    </source>
</evidence>
<dbReference type="EMBL" id="ML170225">
    <property type="protein sequence ID" value="TDL17241.1"/>
    <property type="molecule type" value="Genomic_DNA"/>
</dbReference>
<feature type="transmembrane region" description="Helical" evidence="7">
    <location>
        <begin position="732"/>
        <end position="752"/>
    </location>
</feature>
<feature type="transmembrane region" description="Helical" evidence="7">
    <location>
        <begin position="677"/>
        <end position="700"/>
    </location>
</feature>
<accession>A0A4Y7PQF4</accession>
<feature type="region of interest" description="Disordered" evidence="6">
    <location>
        <begin position="305"/>
        <end position="356"/>
    </location>
</feature>
<feature type="compositionally biased region" description="Low complexity" evidence="6">
    <location>
        <begin position="485"/>
        <end position="500"/>
    </location>
</feature>
<feature type="compositionally biased region" description="Polar residues" evidence="6">
    <location>
        <begin position="514"/>
        <end position="530"/>
    </location>
</feature>
<dbReference type="InterPro" id="IPR020846">
    <property type="entry name" value="MFS_dom"/>
</dbReference>
<dbReference type="Gene3D" id="1.20.1250.20">
    <property type="entry name" value="MFS general substrate transporter like domains"/>
    <property type="match status" value="2"/>
</dbReference>
<proteinExistence type="predicted"/>
<evidence type="ECO:0000256" key="5">
    <source>
        <dbReference type="ARBA" id="ARBA00023136"/>
    </source>
</evidence>
<dbReference type="InterPro" id="IPR005828">
    <property type="entry name" value="MFS_sugar_transport-like"/>
</dbReference>
<dbReference type="VEuPathDB" id="FungiDB:BD410DRAFT_822687"/>
<dbReference type="Pfam" id="PF07690">
    <property type="entry name" value="MFS_1"/>
    <property type="match status" value="1"/>
</dbReference>
<gene>
    <name evidence="9" type="ORF">BD410DRAFT_822687</name>
</gene>
<keyword evidence="2" id="KW-0813">Transport</keyword>
<comment type="subcellular location">
    <subcellularLocation>
        <location evidence="1">Membrane</location>
        <topology evidence="1">Multi-pass membrane protein</topology>
    </subcellularLocation>
</comment>
<organism evidence="9 10">
    <name type="scientific">Rickenella mellea</name>
    <dbReference type="NCBI Taxonomy" id="50990"/>
    <lineage>
        <taxon>Eukaryota</taxon>
        <taxon>Fungi</taxon>
        <taxon>Dikarya</taxon>
        <taxon>Basidiomycota</taxon>
        <taxon>Agaricomycotina</taxon>
        <taxon>Agaricomycetes</taxon>
        <taxon>Hymenochaetales</taxon>
        <taxon>Rickenellaceae</taxon>
        <taxon>Rickenella</taxon>
    </lineage>
</organism>
<feature type="transmembrane region" description="Helical" evidence="7">
    <location>
        <begin position="71"/>
        <end position="94"/>
    </location>
</feature>
<feature type="compositionally biased region" description="Low complexity" evidence="6">
    <location>
        <begin position="555"/>
        <end position="596"/>
    </location>
</feature>
<feature type="region of interest" description="Disordered" evidence="6">
    <location>
        <begin position="376"/>
        <end position="596"/>
    </location>
</feature>
<evidence type="ECO:0000256" key="3">
    <source>
        <dbReference type="ARBA" id="ARBA00022692"/>
    </source>
</evidence>
<feature type="transmembrane region" description="Helical" evidence="7">
    <location>
        <begin position="798"/>
        <end position="815"/>
    </location>
</feature>
<keyword evidence="10" id="KW-1185">Reference proteome</keyword>
<dbReference type="InterPro" id="IPR011701">
    <property type="entry name" value="MFS"/>
</dbReference>
<feature type="transmembrane region" description="Helical" evidence="7">
    <location>
        <begin position="193"/>
        <end position="217"/>
    </location>
</feature>
<evidence type="ECO:0000313" key="10">
    <source>
        <dbReference type="Proteomes" id="UP000294933"/>
    </source>
</evidence>
<dbReference type="Proteomes" id="UP000294933">
    <property type="component" value="Unassembled WGS sequence"/>
</dbReference>
<sequence length="836" mass="89656">MASLTPRMSNLWASGYFQHRGERGGGDNDLDDSEDDLEQQEMSMSVQLMDGRTPLDRTIDRIGMGSYQWTLLALCGFGWMADNMWIQTIAIILPRVQQHYAVPDGYIGYLSSSMFFGMMIGAIGWGSCSDLLGRSMAFNLTLFFTSVFGVLASLSPSYPWLCVALFFLGTSVGGSMPTDGTLLLEHMPDGKQYLVTALSVFFSFGAVASAVVGIVVIPGHSCDPSGLSSEVVGGRAVGCEAKDNYGWKYLLMTVGFITLGMFLARIVFFTLHESPRFLVHAGRLEEALVSLRKISKFNGSELDLDIEDVDDSPPVGGGGPCSPAEVGGEGVGGARGEGREGGGDAEEGVPFLVKSAGGGGRMDVRNVLFDVGKEPVDGVLDETEPLTSASGSGSASASTSPPGGTGIFGALSGQSEDKDGVHANSPNSNASPERGGVLDYDSTGESRTPLDAHTFHTPTAEARRMLFPTSTSTSLPPHPPPPLTPSSAAPASPSALGPTTPTFPPPPLSPSTLNIVNIRTNTIASPQSLTPRPALSPEPKTATLPRPPARPLNQPPNSSSSLYSLTHSHPPSYSPHSHSHSQRPSQQQQRRRSSYASVRSRRSAYWWKVPRWVRRPLWAWLDRIGRVLEEEWRRTTILVWAMWGSMSLAYTMFNVFLPKMLEMRSGVLDESPKSLEQTMWDIVIFTIGGCPGAILGAYLVESSLGRRLSLAGSTFVTAAFCLVFVFSESSFAVRVSTIGISLSATTMWAVLYGWTPEIFDTEVRGTACGTASALSRIGGMIAPVLGGVLLVLDRSFPVYTSVVIFAVAGVCTLLLTDVEGRRKGNCEERERVAIVH</sequence>
<keyword evidence="4 7" id="KW-1133">Transmembrane helix</keyword>
<dbReference type="GO" id="GO:0016020">
    <property type="term" value="C:membrane"/>
    <property type="evidence" value="ECO:0007669"/>
    <property type="project" value="UniProtKB-SubCell"/>
</dbReference>
<dbReference type="OrthoDB" id="4139357at2759"/>
<feature type="transmembrane region" description="Helical" evidence="7">
    <location>
        <begin position="137"/>
        <end position="154"/>
    </location>
</feature>
<feature type="transmembrane region" description="Helical" evidence="7">
    <location>
        <begin position="249"/>
        <end position="268"/>
    </location>
</feature>
<evidence type="ECO:0000256" key="4">
    <source>
        <dbReference type="ARBA" id="ARBA00022989"/>
    </source>
</evidence>
<evidence type="ECO:0000259" key="8">
    <source>
        <dbReference type="PROSITE" id="PS50850"/>
    </source>
</evidence>
<protein>
    <submittedName>
        <fullName evidence="9">MFS general substrate transporter</fullName>
    </submittedName>
</protein>
<dbReference type="PANTHER" id="PTHR23511:SF5">
    <property type="entry name" value="MAJOR FACILITATOR-TYPE TRANSPORTER HXNZ-RELATED"/>
    <property type="match status" value="1"/>
</dbReference>
<feature type="domain" description="Major facilitator superfamily (MFS) profile" evidence="8">
    <location>
        <begin position="71"/>
        <end position="821"/>
    </location>
</feature>
<feature type="transmembrane region" description="Helical" evidence="7">
    <location>
        <begin position="637"/>
        <end position="657"/>
    </location>
</feature>
<evidence type="ECO:0000256" key="7">
    <source>
        <dbReference type="SAM" id="Phobius"/>
    </source>
</evidence>
<feature type="compositionally biased region" description="Pro residues" evidence="6">
    <location>
        <begin position="545"/>
        <end position="554"/>
    </location>
</feature>
<feature type="transmembrane region" description="Helical" evidence="7">
    <location>
        <begin position="160"/>
        <end position="184"/>
    </location>
</feature>
<dbReference type="Pfam" id="PF00083">
    <property type="entry name" value="Sugar_tr"/>
    <property type="match status" value="1"/>
</dbReference>
<evidence type="ECO:0000256" key="6">
    <source>
        <dbReference type="SAM" id="MobiDB-lite"/>
    </source>
</evidence>
<evidence type="ECO:0000313" key="9">
    <source>
        <dbReference type="EMBL" id="TDL17241.1"/>
    </source>
</evidence>
<feature type="compositionally biased region" description="Low complexity" evidence="6">
    <location>
        <begin position="387"/>
        <end position="402"/>
    </location>
</feature>
<dbReference type="GO" id="GO:0022857">
    <property type="term" value="F:transmembrane transporter activity"/>
    <property type="evidence" value="ECO:0007669"/>
    <property type="project" value="InterPro"/>
</dbReference>
<feature type="transmembrane region" description="Helical" evidence="7">
    <location>
        <begin position="773"/>
        <end position="792"/>
    </location>
</feature>
<feature type="transmembrane region" description="Helical" evidence="7">
    <location>
        <begin position="106"/>
        <end position="125"/>
    </location>
</feature>
<keyword evidence="5 7" id="KW-0472">Membrane</keyword>
<dbReference type="STRING" id="50990.A0A4Y7PQF4"/>
<dbReference type="PROSITE" id="PS50850">
    <property type="entry name" value="MFS"/>
    <property type="match status" value="1"/>
</dbReference>
<dbReference type="AlphaFoldDB" id="A0A4Y7PQF4"/>